<keyword evidence="2" id="KW-0472">Membrane</keyword>
<feature type="compositionally biased region" description="Polar residues" evidence="1">
    <location>
        <begin position="494"/>
        <end position="504"/>
    </location>
</feature>
<feature type="signal peptide" evidence="3">
    <location>
        <begin position="1"/>
        <end position="22"/>
    </location>
</feature>
<feature type="compositionally biased region" description="Polar residues" evidence="1">
    <location>
        <begin position="150"/>
        <end position="166"/>
    </location>
</feature>
<dbReference type="InterPro" id="IPR055780">
    <property type="entry name" value="DUF7356"/>
</dbReference>
<evidence type="ECO:0000313" key="6">
    <source>
        <dbReference type="Proteomes" id="UP001234989"/>
    </source>
</evidence>
<keyword evidence="3" id="KW-0732">Signal</keyword>
<name>A0AAF0ZN40_SOLVR</name>
<dbReference type="PANTHER" id="PTHR34200">
    <property type="entry name" value="DENTIN SIALOPHOSPHOPROTEIN-LIKE ISOFORM X1"/>
    <property type="match status" value="1"/>
</dbReference>
<organism evidence="5 6">
    <name type="scientific">Solanum verrucosum</name>
    <dbReference type="NCBI Taxonomy" id="315347"/>
    <lineage>
        <taxon>Eukaryota</taxon>
        <taxon>Viridiplantae</taxon>
        <taxon>Streptophyta</taxon>
        <taxon>Embryophyta</taxon>
        <taxon>Tracheophyta</taxon>
        <taxon>Spermatophyta</taxon>
        <taxon>Magnoliopsida</taxon>
        <taxon>eudicotyledons</taxon>
        <taxon>Gunneridae</taxon>
        <taxon>Pentapetalae</taxon>
        <taxon>asterids</taxon>
        <taxon>lamiids</taxon>
        <taxon>Solanales</taxon>
        <taxon>Solanaceae</taxon>
        <taxon>Solanoideae</taxon>
        <taxon>Solaneae</taxon>
        <taxon>Solanum</taxon>
    </lineage>
</organism>
<evidence type="ECO:0000256" key="2">
    <source>
        <dbReference type="SAM" id="Phobius"/>
    </source>
</evidence>
<reference evidence="5" key="1">
    <citation type="submission" date="2023-08" db="EMBL/GenBank/DDBJ databases">
        <title>A de novo genome assembly of Solanum verrucosum Schlechtendal, a Mexican diploid species geographically isolated from the other diploid A-genome species in potato relatives.</title>
        <authorList>
            <person name="Hosaka K."/>
        </authorList>
    </citation>
    <scope>NUCLEOTIDE SEQUENCE</scope>
    <source>
        <tissue evidence="5">Young leaves</tissue>
    </source>
</reference>
<feature type="transmembrane region" description="Helical" evidence="2">
    <location>
        <begin position="417"/>
        <end position="436"/>
    </location>
</feature>
<feature type="compositionally biased region" description="Basic and acidic residues" evidence="1">
    <location>
        <begin position="136"/>
        <end position="147"/>
    </location>
</feature>
<feature type="compositionally biased region" description="Basic and acidic residues" evidence="1">
    <location>
        <begin position="189"/>
        <end position="202"/>
    </location>
</feature>
<dbReference type="PANTHER" id="PTHR34200:SF2">
    <property type="entry name" value="TRANSMEMBRANE PROTEIN"/>
    <property type="match status" value="1"/>
</dbReference>
<proteinExistence type="predicted"/>
<dbReference type="EMBL" id="CP133620">
    <property type="protein sequence ID" value="WMV45452.1"/>
    <property type="molecule type" value="Genomic_DNA"/>
</dbReference>
<keyword evidence="6" id="KW-1185">Reference proteome</keyword>
<evidence type="ECO:0000256" key="3">
    <source>
        <dbReference type="SAM" id="SignalP"/>
    </source>
</evidence>
<feature type="compositionally biased region" description="Polar residues" evidence="1">
    <location>
        <begin position="126"/>
        <end position="135"/>
    </location>
</feature>
<feature type="compositionally biased region" description="Basic and acidic residues" evidence="1">
    <location>
        <begin position="103"/>
        <end position="112"/>
    </location>
</feature>
<keyword evidence="2" id="KW-1133">Transmembrane helix</keyword>
<feature type="region of interest" description="Disordered" evidence="1">
    <location>
        <begin position="474"/>
        <end position="517"/>
    </location>
</feature>
<keyword evidence="2" id="KW-0812">Transmembrane</keyword>
<feature type="domain" description="DUF7356" evidence="4">
    <location>
        <begin position="323"/>
        <end position="397"/>
    </location>
</feature>
<gene>
    <name evidence="5" type="ORF">MTR67_038837</name>
</gene>
<dbReference type="AlphaFoldDB" id="A0AAF0ZN40"/>
<evidence type="ECO:0000256" key="1">
    <source>
        <dbReference type="SAM" id="MobiDB-lite"/>
    </source>
</evidence>
<evidence type="ECO:0000259" key="4">
    <source>
        <dbReference type="Pfam" id="PF24053"/>
    </source>
</evidence>
<sequence length="517" mass="56485">MGRSRVLAIIFILLIVSATSNAKLFNSRKLVDLDPIQSTNSSSEQISVSNTPVEGEKEVNGSTVNDNKSVIAKEKPGNPKGNNDPPKTRPEELNSTIVNDGRSQTEKQKPKDPQVINEAPKDLKDQNSTVVNDGSSKAESEQPKDPQGRNGPTNIDSKEPNTTVVNGGSPKADKEKPKDPQPQGGNHLPKLDPDGSKNDKNVTVETPPPVEKKENEEKKKIDETINSEVNTNESCQKATKMCRIGQTLLACIQTPQNGKHLKLAPNIILWSLAALATVVYSQKKDPAPTSQLITSKRMGRDLLSLLEFSMNTSLCIEPLGLWSSGSTELLLVVQNEGEKGVKVNINIQPPLDGFPQPPIEIPKHQVEKIDISSILGKGAEIVLNAGDASCRLQLDRHVSVENILQQVSLYSKRMTIYGAYFLFLVALLFGGTWACCKLRKKRHQDGVAYQELEMGMPESASAANVVAADGWDQDWDDDWDEENAVKSPGGHTYGNISANGLTSRSSKKDGWENDWDD</sequence>
<protein>
    <recommendedName>
        <fullName evidence="4">DUF7356 domain-containing protein</fullName>
    </recommendedName>
</protein>
<feature type="compositionally biased region" description="Polar residues" evidence="1">
    <location>
        <begin position="93"/>
        <end position="102"/>
    </location>
</feature>
<feature type="chain" id="PRO_5042294602" description="DUF7356 domain-containing protein" evidence="3">
    <location>
        <begin position="23"/>
        <end position="517"/>
    </location>
</feature>
<dbReference type="Pfam" id="PF24053">
    <property type="entry name" value="DUF7356"/>
    <property type="match status" value="1"/>
</dbReference>
<feature type="region of interest" description="Disordered" evidence="1">
    <location>
        <begin position="39"/>
        <end position="224"/>
    </location>
</feature>
<accession>A0AAF0ZN40</accession>
<dbReference type="Proteomes" id="UP001234989">
    <property type="component" value="Chromosome 9"/>
</dbReference>
<evidence type="ECO:0000313" key="5">
    <source>
        <dbReference type="EMBL" id="WMV45452.1"/>
    </source>
</evidence>
<feature type="compositionally biased region" description="Polar residues" evidence="1">
    <location>
        <begin position="39"/>
        <end position="52"/>
    </location>
</feature>
<feature type="compositionally biased region" description="Basic and acidic residues" evidence="1">
    <location>
        <begin position="210"/>
        <end position="223"/>
    </location>
</feature>